<dbReference type="InterPro" id="IPR001509">
    <property type="entry name" value="Epimerase_deHydtase"/>
</dbReference>
<dbReference type="InterPro" id="IPR023393">
    <property type="entry name" value="START-like_dom_sf"/>
</dbReference>
<dbReference type="InterPro" id="IPR036291">
    <property type="entry name" value="NAD(P)-bd_dom_sf"/>
</dbReference>
<evidence type="ECO:0000259" key="3">
    <source>
        <dbReference type="Pfam" id="PF01370"/>
    </source>
</evidence>
<dbReference type="SUPFAM" id="SSF55961">
    <property type="entry name" value="Bet v1-like"/>
    <property type="match status" value="1"/>
</dbReference>
<dbReference type="RefSeq" id="WP_114705206.1">
    <property type="nucleotide sequence ID" value="NZ_QDKL01000001.1"/>
</dbReference>
<protein>
    <submittedName>
        <fullName evidence="6">TIGR01777 family protein</fullName>
    </submittedName>
</protein>
<name>A0ABY0IK81_9BACT</name>
<gene>
    <name evidence="6" type="ORF">DAY19_00410</name>
</gene>
<proteinExistence type="inferred from homology"/>
<feature type="domain" description="DUF1731" evidence="5">
    <location>
        <begin position="259"/>
        <end position="305"/>
    </location>
</feature>
<dbReference type="NCBIfam" id="TIGR01777">
    <property type="entry name" value="yfcH"/>
    <property type="match status" value="1"/>
</dbReference>
<comment type="similarity">
    <text evidence="1">Belongs to the ribosome association toxin RatA family.</text>
</comment>
<dbReference type="InterPro" id="IPR013549">
    <property type="entry name" value="DUF1731"/>
</dbReference>
<dbReference type="PANTHER" id="PTHR11092">
    <property type="entry name" value="SUGAR NUCLEOTIDE EPIMERASE RELATED"/>
    <property type="match status" value="1"/>
</dbReference>
<comment type="caution">
    <text evidence="6">The sequence shown here is derived from an EMBL/GenBank/DDBJ whole genome shotgun (WGS) entry which is preliminary data.</text>
</comment>
<reference evidence="7" key="1">
    <citation type="journal article" date="2019" name="Int. J. Syst. Evol. Microbiol.">
        <title>Halobacteriovorax valvorus sp. nov., a novel prokaryotic predator isolated from coastal seawater of China.</title>
        <authorList>
            <person name="Chen M.-X."/>
        </authorList>
    </citation>
    <scope>NUCLEOTIDE SEQUENCE [LARGE SCALE GENOMIC DNA]</scope>
    <source>
        <strain evidence="7">BL9</strain>
    </source>
</reference>
<evidence type="ECO:0000256" key="1">
    <source>
        <dbReference type="ARBA" id="ARBA00008918"/>
    </source>
</evidence>
<dbReference type="EMBL" id="QDKL01000001">
    <property type="protein sequence ID" value="RZF22261.1"/>
    <property type="molecule type" value="Genomic_DNA"/>
</dbReference>
<dbReference type="Pfam" id="PF01370">
    <property type="entry name" value="Epimerase"/>
    <property type="match status" value="1"/>
</dbReference>
<organism evidence="6 7">
    <name type="scientific">Halobacteriovorax vibrionivorans</name>
    <dbReference type="NCBI Taxonomy" id="2152716"/>
    <lineage>
        <taxon>Bacteria</taxon>
        <taxon>Pseudomonadati</taxon>
        <taxon>Bdellovibrionota</taxon>
        <taxon>Bacteriovoracia</taxon>
        <taxon>Bacteriovoracales</taxon>
        <taxon>Halobacteriovoraceae</taxon>
        <taxon>Halobacteriovorax</taxon>
    </lineage>
</organism>
<keyword evidence="7" id="KW-1185">Reference proteome</keyword>
<dbReference type="PANTHER" id="PTHR11092:SF0">
    <property type="entry name" value="EPIMERASE FAMILY PROTEIN SDR39U1"/>
    <property type="match status" value="1"/>
</dbReference>
<feature type="domain" description="NAD-dependent epimerase/dehydratase" evidence="3">
    <location>
        <begin position="3"/>
        <end position="226"/>
    </location>
</feature>
<evidence type="ECO:0000313" key="6">
    <source>
        <dbReference type="EMBL" id="RZF22261.1"/>
    </source>
</evidence>
<dbReference type="InterPro" id="IPR010099">
    <property type="entry name" value="SDR39U1"/>
</dbReference>
<dbReference type="CDD" id="cd05242">
    <property type="entry name" value="SDR_a8"/>
    <property type="match status" value="1"/>
</dbReference>
<dbReference type="Gene3D" id="3.30.530.20">
    <property type="match status" value="1"/>
</dbReference>
<dbReference type="CDD" id="cd07820">
    <property type="entry name" value="SRPBCC_3"/>
    <property type="match status" value="1"/>
</dbReference>
<dbReference type="InterPro" id="IPR005031">
    <property type="entry name" value="COQ10_START"/>
</dbReference>
<dbReference type="SUPFAM" id="SSF51735">
    <property type="entry name" value="NAD(P)-binding Rossmann-fold domains"/>
    <property type="match status" value="1"/>
</dbReference>
<evidence type="ECO:0000256" key="2">
    <source>
        <dbReference type="ARBA" id="ARBA00009353"/>
    </source>
</evidence>
<evidence type="ECO:0000313" key="7">
    <source>
        <dbReference type="Proteomes" id="UP000443582"/>
    </source>
</evidence>
<accession>A0ABY0IK81</accession>
<sequence>MSILITGATGLIGQELVYALAKAGHEDIRVLTRNTAKAAKQFTIPLSFFEWDPNANKIDESALEGVETIIHLAGENIGGGRWSEKQKEKILNSRTQSTKLLVDTINNNQVSLKKFITASAIGIYGTQSEKNPPALKEDASYGDDFLAKVCKAWEDETDKLNNKEILINHVRTGIVLANNGGALQKMLPAFKLGVAGKLGSGNQFMSWIHIKDLVSIYLHLVENQVNQVAINATAPRPVSNKEFTSTLGSVVKRPTILPAPGFALKIILGEMSTLLLDGQNVIPSYLNENKFQFQFPNLKDALEDLVGLEKKFSQVQWVERPVENVFNFFSNEKNLEAITPDSIGFKVLDMNTPEITKGTIIDYRLSIYGIPLKWKSEILHFVKGKEFVDKQLEGPYNKWVHTHGFIPYKNGTLLTDEVLYKVPLGALGDLFAGAFVRSDVKKIFKFRSQKLDKIFDEVNK</sequence>
<dbReference type="Proteomes" id="UP000443582">
    <property type="component" value="Unassembled WGS sequence"/>
</dbReference>
<evidence type="ECO:0000259" key="5">
    <source>
        <dbReference type="Pfam" id="PF08338"/>
    </source>
</evidence>
<dbReference type="Pfam" id="PF08338">
    <property type="entry name" value="DUF1731"/>
    <property type="match status" value="1"/>
</dbReference>
<dbReference type="Gene3D" id="3.40.50.720">
    <property type="entry name" value="NAD(P)-binding Rossmann-like Domain"/>
    <property type="match status" value="1"/>
</dbReference>
<feature type="domain" description="Coenzyme Q-binding protein COQ10 START" evidence="4">
    <location>
        <begin position="318"/>
        <end position="442"/>
    </location>
</feature>
<comment type="similarity">
    <text evidence="2">Belongs to the NAD(P)-dependent epimerase/dehydratase family. SDR39U1 subfamily.</text>
</comment>
<evidence type="ECO:0000259" key="4">
    <source>
        <dbReference type="Pfam" id="PF03364"/>
    </source>
</evidence>
<dbReference type="Pfam" id="PF03364">
    <property type="entry name" value="Polyketide_cyc"/>
    <property type="match status" value="1"/>
</dbReference>